<dbReference type="GO" id="GO:0005524">
    <property type="term" value="F:ATP binding"/>
    <property type="evidence" value="ECO:0007669"/>
    <property type="project" value="UniProtKB-UniRule"/>
</dbReference>
<sequence length="451" mass="48899">MGKIISKFVCHECGYETPKWLGKCPGCSAWNSLLEESISNKPLRRTAERVAAIPLNQLSAEDSPRFSSGLSEFDRVLGGGIVPGSLILLGGDPGIGKSTLLLQVAGLIAAAGKRILYLSGEESLQQIRLRASRLGINNDTIFLLNEQDIDLLHEYINDLDPDLIIIDSIQTVYSSKLSSIPGSVSQLRESTAAVMQIAKKMDKAVFLVGHVTKDGSLAGPKVLEHIVDVVVYFEGEKNFSFRLLRAAKNRFGATDEIALLEMSGQGLVEVPDPSYVFLSPGRDISSGTAIVASMEGSRPLLIEIQALVSSLGAGYPRRMVSGIDQNRLSLIIAVLEKRRGYTLSACDVYLKVSGGVFLKDPSVDLGIAAAVLSSYLEKPLAMDTVFIGEISLSGQIRPVSFLDLRLREIDRMGYKRVIVPTSPGRLAKSSHNMEILEVKSLDHFIDIVLEG</sequence>
<dbReference type="InterPro" id="IPR041166">
    <property type="entry name" value="Rubredoxin_2"/>
</dbReference>
<evidence type="ECO:0000256" key="5">
    <source>
        <dbReference type="ARBA" id="ARBA00022801"/>
    </source>
</evidence>
<evidence type="ECO:0000256" key="10">
    <source>
        <dbReference type="ARBA" id="ARBA00023204"/>
    </source>
</evidence>
<protein>
    <recommendedName>
        <fullName evidence="11 12">DNA repair protein RadA</fullName>
    </recommendedName>
</protein>
<proteinExistence type="inferred from homology"/>
<dbReference type="PRINTS" id="PR01874">
    <property type="entry name" value="DNAREPAIRADA"/>
</dbReference>
<dbReference type="SUPFAM" id="SSF54211">
    <property type="entry name" value="Ribosomal protein S5 domain 2-like"/>
    <property type="match status" value="1"/>
</dbReference>
<dbReference type="EMBL" id="CP000448">
    <property type="protein sequence ID" value="ABI69655.1"/>
    <property type="molecule type" value="Genomic_DNA"/>
</dbReference>
<feature type="binding site" evidence="11">
    <location>
        <begin position="91"/>
        <end position="98"/>
    </location>
    <ligand>
        <name>ATP</name>
        <dbReference type="ChEBI" id="CHEBI:30616"/>
    </ligand>
</feature>
<dbReference type="PROSITE" id="PS50162">
    <property type="entry name" value="RECA_2"/>
    <property type="match status" value="1"/>
</dbReference>
<dbReference type="OrthoDB" id="9803906at2"/>
<feature type="short sequence motif" description="RadA KNRFG motif" evidence="11">
    <location>
        <begin position="248"/>
        <end position="252"/>
    </location>
</feature>
<keyword evidence="6 13" id="KW-0862">Zinc</keyword>
<comment type="domain">
    <text evidence="11">The middle region has homology to RecA with ATPase motifs including the RadA KNRFG motif, while the C-terminus is homologous to Lon protease.</text>
</comment>
<accession>Q0AUE9</accession>
<keyword evidence="2 11" id="KW-0547">Nucleotide-binding</keyword>
<dbReference type="KEGG" id="swo:Swol_2366"/>
<evidence type="ECO:0000256" key="2">
    <source>
        <dbReference type="ARBA" id="ARBA00022741"/>
    </source>
</evidence>
<dbReference type="SUPFAM" id="SSF52540">
    <property type="entry name" value="P-loop containing nucleoside triphosphate hydrolases"/>
    <property type="match status" value="1"/>
</dbReference>
<name>Q0AUE9_SYNWW</name>
<evidence type="ECO:0000256" key="4">
    <source>
        <dbReference type="ARBA" id="ARBA00022771"/>
    </source>
</evidence>
<feature type="region of interest" description="Lon-protease-like" evidence="11">
    <location>
        <begin position="347"/>
        <end position="451"/>
    </location>
</feature>
<gene>
    <name evidence="11" type="primary">radA</name>
    <name evidence="15" type="ordered locus">Swol_2366</name>
</gene>
<dbReference type="CDD" id="cd01121">
    <property type="entry name" value="RadA_SMS_N"/>
    <property type="match status" value="1"/>
</dbReference>
<keyword evidence="9 11" id="KW-0238">DNA-binding</keyword>
<dbReference type="eggNOG" id="COG1066">
    <property type="taxonomic scope" value="Bacteria"/>
</dbReference>
<evidence type="ECO:0000259" key="14">
    <source>
        <dbReference type="PROSITE" id="PS50162"/>
    </source>
</evidence>
<dbReference type="Proteomes" id="UP000001968">
    <property type="component" value="Chromosome"/>
</dbReference>
<keyword evidence="16" id="KW-1185">Reference proteome</keyword>
<evidence type="ECO:0000313" key="16">
    <source>
        <dbReference type="Proteomes" id="UP000001968"/>
    </source>
</evidence>
<evidence type="ECO:0000256" key="12">
    <source>
        <dbReference type="NCBIfam" id="TIGR00416"/>
    </source>
</evidence>
<keyword evidence="8 11" id="KW-0346">Stress response</keyword>
<dbReference type="GO" id="GO:0008270">
    <property type="term" value="F:zinc ion binding"/>
    <property type="evidence" value="ECO:0007669"/>
    <property type="project" value="UniProtKB-KW"/>
</dbReference>
<dbReference type="PANTHER" id="PTHR32472:SF10">
    <property type="entry name" value="DNA REPAIR PROTEIN RADA-LIKE PROTEIN"/>
    <property type="match status" value="1"/>
</dbReference>
<dbReference type="InterPro" id="IPR014721">
    <property type="entry name" value="Ribsml_uS5_D2-typ_fold_subgr"/>
</dbReference>
<evidence type="ECO:0000256" key="3">
    <source>
        <dbReference type="ARBA" id="ARBA00022763"/>
    </source>
</evidence>
<keyword evidence="10 11" id="KW-0234">DNA repair</keyword>
<keyword evidence="4 13" id="KW-0863">Zinc-finger</keyword>
<dbReference type="NCBIfam" id="TIGR00416">
    <property type="entry name" value="sms"/>
    <property type="match status" value="1"/>
</dbReference>
<dbReference type="InterPro" id="IPR020588">
    <property type="entry name" value="RecA_ATP-bd"/>
</dbReference>
<evidence type="ECO:0000256" key="8">
    <source>
        <dbReference type="ARBA" id="ARBA00023016"/>
    </source>
</evidence>
<keyword evidence="3 11" id="KW-0227">DNA damage</keyword>
<dbReference type="GO" id="GO:0003684">
    <property type="term" value="F:damaged DNA binding"/>
    <property type="evidence" value="ECO:0007669"/>
    <property type="project" value="InterPro"/>
</dbReference>
<comment type="function">
    <text evidence="11">Plays a role in repairing double-strand DNA breaks, probably involving stabilizing or processing branched DNA or blocked replication forks.</text>
</comment>
<organism evidence="15 16">
    <name type="scientific">Syntrophomonas wolfei subsp. wolfei (strain DSM 2245B / Goettingen)</name>
    <dbReference type="NCBI Taxonomy" id="335541"/>
    <lineage>
        <taxon>Bacteria</taxon>
        <taxon>Bacillati</taxon>
        <taxon>Bacillota</taxon>
        <taxon>Clostridia</taxon>
        <taxon>Eubacteriales</taxon>
        <taxon>Syntrophomonadaceae</taxon>
        <taxon>Syntrophomonas</taxon>
    </lineage>
</organism>
<keyword evidence="5" id="KW-0378">Hydrolase</keyword>
<evidence type="ECO:0000313" key="15">
    <source>
        <dbReference type="EMBL" id="ABI69655.1"/>
    </source>
</evidence>
<dbReference type="Pfam" id="PF13541">
    <property type="entry name" value="ChlI"/>
    <property type="match status" value="1"/>
</dbReference>
<dbReference type="SMART" id="SM00382">
    <property type="entry name" value="AAA"/>
    <property type="match status" value="1"/>
</dbReference>
<dbReference type="STRING" id="335541.Swol_2366"/>
<dbReference type="Pfam" id="PF13481">
    <property type="entry name" value="AAA_25"/>
    <property type="match status" value="1"/>
</dbReference>
<dbReference type="GO" id="GO:0140664">
    <property type="term" value="F:ATP-dependent DNA damage sensor activity"/>
    <property type="evidence" value="ECO:0007669"/>
    <property type="project" value="InterPro"/>
</dbReference>
<keyword evidence="7 11" id="KW-0067">ATP-binding</keyword>
<reference evidence="16" key="1">
    <citation type="journal article" date="2010" name="Environ. Microbiol.">
        <title>The genome of Syntrophomonas wolfei: new insights into syntrophic metabolism and biohydrogen production.</title>
        <authorList>
            <person name="Sieber J.R."/>
            <person name="Sims D.R."/>
            <person name="Han C."/>
            <person name="Kim E."/>
            <person name="Lykidis A."/>
            <person name="Lapidus A.L."/>
            <person name="McDonnald E."/>
            <person name="Rohlin L."/>
            <person name="Culley D.E."/>
            <person name="Gunsalus R."/>
            <person name="McInerney M.J."/>
        </authorList>
    </citation>
    <scope>NUCLEOTIDE SEQUENCE [LARGE SCALE GENOMIC DNA]</scope>
    <source>
        <strain evidence="16">DSM 2245B / Goettingen</strain>
    </source>
</reference>
<keyword evidence="1 11" id="KW-0479">Metal-binding</keyword>
<dbReference type="InterPro" id="IPR020568">
    <property type="entry name" value="Ribosomal_Su5_D2-typ_SF"/>
</dbReference>
<dbReference type="GO" id="GO:0005829">
    <property type="term" value="C:cytosol"/>
    <property type="evidence" value="ECO:0007669"/>
    <property type="project" value="TreeGrafter"/>
</dbReference>
<dbReference type="HAMAP" id="MF_01498">
    <property type="entry name" value="RadA_bact"/>
    <property type="match status" value="1"/>
</dbReference>
<evidence type="ECO:0000256" key="11">
    <source>
        <dbReference type="HAMAP-Rule" id="MF_01498"/>
    </source>
</evidence>
<evidence type="ECO:0000256" key="1">
    <source>
        <dbReference type="ARBA" id="ARBA00022723"/>
    </source>
</evidence>
<dbReference type="PANTHER" id="PTHR32472">
    <property type="entry name" value="DNA REPAIR PROTEIN RADA"/>
    <property type="match status" value="1"/>
</dbReference>
<dbReference type="FunFam" id="3.40.50.300:FF:000050">
    <property type="entry name" value="DNA repair protein RadA"/>
    <property type="match status" value="1"/>
</dbReference>
<evidence type="ECO:0000256" key="13">
    <source>
        <dbReference type="RuleBase" id="RU003555"/>
    </source>
</evidence>
<dbReference type="GO" id="GO:0016787">
    <property type="term" value="F:hydrolase activity"/>
    <property type="evidence" value="ECO:0007669"/>
    <property type="project" value="UniProtKB-KW"/>
</dbReference>
<evidence type="ECO:0000256" key="6">
    <source>
        <dbReference type="ARBA" id="ARBA00022833"/>
    </source>
</evidence>
<dbReference type="Gene3D" id="3.40.50.300">
    <property type="entry name" value="P-loop containing nucleotide triphosphate hydrolases"/>
    <property type="match status" value="1"/>
</dbReference>
<dbReference type="AlphaFoldDB" id="Q0AUE9"/>
<dbReference type="HOGENOM" id="CLU_018264_0_1_9"/>
<evidence type="ECO:0000256" key="9">
    <source>
        <dbReference type="ARBA" id="ARBA00023125"/>
    </source>
</evidence>
<comment type="similarity">
    <text evidence="11 13">Belongs to the RecA family. RadA subfamily.</text>
</comment>
<dbReference type="InterPro" id="IPR003593">
    <property type="entry name" value="AAA+_ATPase"/>
</dbReference>
<dbReference type="Gene3D" id="3.30.230.10">
    <property type="match status" value="1"/>
</dbReference>
<dbReference type="Pfam" id="PF18073">
    <property type="entry name" value="Zn_ribbon_LapB"/>
    <property type="match status" value="1"/>
</dbReference>
<feature type="domain" description="RecA family profile 1" evidence="14">
    <location>
        <begin position="62"/>
        <end position="211"/>
    </location>
</feature>
<dbReference type="RefSeq" id="WP_011641739.1">
    <property type="nucleotide sequence ID" value="NC_008346.1"/>
</dbReference>
<dbReference type="InterPro" id="IPR004504">
    <property type="entry name" value="DNA_repair_RadA"/>
</dbReference>
<dbReference type="GO" id="GO:0000725">
    <property type="term" value="P:recombinational repair"/>
    <property type="evidence" value="ECO:0007669"/>
    <property type="project" value="UniProtKB-UniRule"/>
</dbReference>
<evidence type="ECO:0000256" key="7">
    <source>
        <dbReference type="ARBA" id="ARBA00022840"/>
    </source>
</evidence>
<dbReference type="InterPro" id="IPR027417">
    <property type="entry name" value="P-loop_NTPase"/>
</dbReference>
<comment type="function">
    <text evidence="13">DNA-dependent ATPase involved in processing of recombination intermediates, plays a role in repairing DNA breaks. Stimulates the branch migration of RecA-mediated strand transfer reactions, allowing the 3' invading strand to extend heteroduplex DNA faster. Binds ssDNA in the presence of ADP but not other nucleotides, has ATPase activity that is stimulated by ssDNA and various branched DNA structures, but inhibited by SSB. Does not have RecA's homology-searching function.</text>
</comment>